<evidence type="ECO:0000313" key="2">
    <source>
        <dbReference type="EMBL" id="MBB5200309.1"/>
    </source>
</evidence>
<dbReference type="PROSITE" id="PS51257">
    <property type="entry name" value="PROKAR_LIPOPROTEIN"/>
    <property type="match status" value="1"/>
</dbReference>
<evidence type="ECO:0008006" key="4">
    <source>
        <dbReference type="Google" id="ProtNLM"/>
    </source>
</evidence>
<feature type="signal peptide" evidence="1">
    <location>
        <begin position="1"/>
        <end position="22"/>
    </location>
</feature>
<protein>
    <recommendedName>
        <fullName evidence="4">Lipoprotein</fullName>
    </recommendedName>
</protein>
<organism evidence="2 3">
    <name type="scientific">Glaciimonas immobilis</name>
    <dbReference type="NCBI Taxonomy" id="728004"/>
    <lineage>
        <taxon>Bacteria</taxon>
        <taxon>Pseudomonadati</taxon>
        <taxon>Pseudomonadota</taxon>
        <taxon>Betaproteobacteria</taxon>
        <taxon>Burkholderiales</taxon>
        <taxon>Oxalobacteraceae</taxon>
        <taxon>Glaciimonas</taxon>
    </lineage>
</organism>
<keyword evidence="1" id="KW-0732">Signal</keyword>
<keyword evidence="3" id="KW-1185">Reference proteome</keyword>
<dbReference type="EMBL" id="JACHHQ010000004">
    <property type="protein sequence ID" value="MBB5200309.1"/>
    <property type="molecule type" value="Genomic_DNA"/>
</dbReference>
<sequence length="155" mass="16419">MKSTIFSLLIAFAIAGCGSSTSGPSEKVVAVQRDPVVSVVPVLKAPEKLVPQVQEVGFGTVVISRDTTHPDPGCMIGVFLNKQMVHQFDAEQKATFILPAGDQVVAVNNSDGRSSCAVVAGEPHQLAFRLKSGDVKNWHVQLQPGKGAVIEATER</sequence>
<feature type="chain" id="PRO_5032358513" description="Lipoprotein" evidence="1">
    <location>
        <begin position="23"/>
        <end position="155"/>
    </location>
</feature>
<gene>
    <name evidence="2" type="ORF">HNR39_002144</name>
</gene>
<evidence type="ECO:0000313" key="3">
    <source>
        <dbReference type="Proteomes" id="UP000571084"/>
    </source>
</evidence>
<comment type="caution">
    <text evidence="2">The sequence shown here is derived from an EMBL/GenBank/DDBJ whole genome shotgun (WGS) entry which is preliminary data.</text>
</comment>
<evidence type="ECO:0000256" key="1">
    <source>
        <dbReference type="SAM" id="SignalP"/>
    </source>
</evidence>
<dbReference type="RefSeq" id="WP_168051599.1">
    <property type="nucleotide sequence ID" value="NZ_JAAOZT010000001.1"/>
</dbReference>
<accession>A0A840RV22</accession>
<proteinExistence type="predicted"/>
<reference evidence="2 3" key="1">
    <citation type="submission" date="2020-08" db="EMBL/GenBank/DDBJ databases">
        <title>Genomic Encyclopedia of Type Strains, Phase IV (KMG-IV): sequencing the most valuable type-strain genomes for metagenomic binning, comparative biology and taxonomic classification.</title>
        <authorList>
            <person name="Goeker M."/>
        </authorList>
    </citation>
    <scope>NUCLEOTIDE SEQUENCE [LARGE SCALE GENOMIC DNA]</scope>
    <source>
        <strain evidence="2 3">DSM 23240</strain>
    </source>
</reference>
<dbReference type="AlphaFoldDB" id="A0A840RV22"/>
<dbReference type="Proteomes" id="UP000571084">
    <property type="component" value="Unassembled WGS sequence"/>
</dbReference>
<name>A0A840RV22_9BURK</name>